<evidence type="ECO:0008006" key="4">
    <source>
        <dbReference type="Google" id="ProtNLM"/>
    </source>
</evidence>
<dbReference type="NCBIfam" id="TIGR00103">
    <property type="entry name" value="DNA_YbaB_EbfC"/>
    <property type="match status" value="1"/>
</dbReference>
<dbReference type="PANTHER" id="PTHR33449">
    <property type="entry name" value="NUCLEOID-ASSOCIATED PROTEIN YBAB"/>
    <property type="match status" value="1"/>
</dbReference>
<dbReference type="PIRSF" id="PIRSF004555">
    <property type="entry name" value="UCP004555"/>
    <property type="match status" value="1"/>
</dbReference>
<reference evidence="3" key="1">
    <citation type="journal article" date="2014" name="Front. Microbiol.">
        <title>High frequency of phylogenetically diverse reductive dehalogenase-homologous genes in deep subseafloor sedimentary metagenomes.</title>
        <authorList>
            <person name="Kawai M."/>
            <person name="Futagami T."/>
            <person name="Toyoda A."/>
            <person name="Takaki Y."/>
            <person name="Nishi S."/>
            <person name="Hori S."/>
            <person name="Arai W."/>
            <person name="Tsubouchi T."/>
            <person name="Morono Y."/>
            <person name="Uchiyama I."/>
            <person name="Ito T."/>
            <person name="Fujiyama A."/>
            <person name="Inagaki F."/>
            <person name="Takami H."/>
        </authorList>
    </citation>
    <scope>NUCLEOTIDE SEQUENCE</scope>
    <source>
        <strain evidence="3">Expedition CK06-06</strain>
    </source>
</reference>
<feature type="compositionally biased region" description="Polar residues" evidence="2">
    <location>
        <begin position="12"/>
        <end position="27"/>
    </location>
</feature>
<sequence length="108" mass="11529">MAKGFNGGKRPSPTNMMGQLQKLQEQMQEIQAQLTEETVSATAGGGAVTVTVTGDQRCQAIHIDPEVLQDVDAEMLQDMILTALNSALDQSRELAAERMGPLTGGLPF</sequence>
<dbReference type="GO" id="GO:0005829">
    <property type="term" value="C:cytosol"/>
    <property type="evidence" value="ECO:0007669"/>
    <property type="project" value="TreeGrafter"/>
</dbReference>
<evidence type="ECO:0000256" key="1">
    <source>
        <dbReference type="ARBA" id="ARBA00023125"/>
    </source>
</evidence>
<dbReference type="InterPro" id="IPR036894">
    <property type="entry name" value="YbaB-like_sf"/>
</dbReference>
<dbReference type="Pfam" id="PF02575">
    <property type="entry name" value="YbaB_DNA_bd"/>
    <property type="match status" value="1"/>
</dbReference>
<evidence type="ECO:0000313" key="3">
    <source>
        <dbReference type="EMBL" id="GAH07554.1"/>
    </source>
</evidence>
<dbReference type="PANTHER" id="PTHR33449:SF1">
    <property type="entry name" value="NUCLEOID-ASSOCIATED PROTEIN YBAB"/>
    <property type="match status" value="1"/>
</dbReference>
<dbReference type="Gene3D" id="3.30.1310.10">
    <property type="entry name" value="Nucleoid-associated protein YbaB-like domain"/>
    <property type="match status" value="1"/>
</dbReference>
<feature type="region of interest" description="Disordered" evidence="2">
    <location>
        <begin position="1"/>
        <end position="27"/>
    </location>
</feature>
<organism evidence="3">
    <name type="scientific">marine sediment metagenome</name>
    <dbReference type="NCBI Taxonomy" id="412755"/>
    <lineage>
        <taxon>unclassified sequences</taxon>
        <taxon>metagenomes</taxon>
        <taxon>ecological metagenomes</taxon>
    </lineage>
</organism>
<comment type="caution">
    <text evidence="3">The sequence shown here is derived from an EMBL/GenBank/DDBJ whole genome shotgun (WGS) entry which is preliminary data.</text>
</comment>
<evidence type="ECO:0000256" key="2">
    <source>
        <dbReference type="SAM" id="MobiDB-lite"/>
    </source>
</evidence>
<dbReference type="InterPro" id="IPR004401">
    <property type="entry name" value="YbaB/EbfC"/>
</dbReference>
<keyword evidence="1" id="KW-0238">DNA-binding</keyword>
<accession>X1DRG7</accession>
<gene>
    <name evidence="3" type="ORF">S01H4_55616</name>
</gene>
<dbReference type="AlphaFoldDB" id="X1DRG7"/>
<name>X1DRG7_9ZZZZ</name>
<proteinExistence type="inferred from homology"/>
<dbReference type="GO" id="GO:0003677">
    <property type="term" value="F:DNA binding"/>
    <property type="evidence" value="ECO:0007669"/>
    <property type="project" value="UniProtKB-KW"/>
</dbReference>
<dbReference type="EMBL" id="BART01032116">
    <property type="protein sequence ID" value="GAH07554.1"/>
    <property type="molecule type" value="Genomic_DNA"/>
</dbReference>
<dbReference type="HAMAP" id="MF_00274">
    <property type="entry name" value="DNA_YbaB_EbfC"/>
    <property type="match status" value="1"/>
</dbReference>
<dbReference type="SUPFAM" id="SSF82607">
    <property type="entry name" value="YbaB-like"/>
    <property type="match status" value="1"/>
</dbReference>
<protein>
    <recommendedName>
        <fullName evidence="4">Nucleoid-associated protein</fullName>
    </recommendedName>
</protein>